<comment type="caution">
    <text evidence="2">The sequence shown here is derived from an EMBL/GenBank/DDBJ whole genome shotgun (WGS) entry which is preliminary data.</text>
</comment>
<evidence type="ECO:0000259" key="1">
    <source>
        <dbReference type="Pfam" id="PF16177"/>
    </source>
</evidence>
<name>A0ABU5CRC8_9BACI</name>
<evidence type="ECO:0000313" key="3">
    <source>
        <dbReference type="Proteomes" id="UP001275315"/>
    </source>
</evidence>
<evidence type="ECO:0000313" key="2">
    <source>
        <dbReference type="EMBL" id="MDY0408010.1"/>
    </source>
</evidence>
<organism evidence="2 3">
    <name type="scientific">Paracerasibacillus soli</name>
    <dbReference type="NCBI Taxonomy" id="480284"/>
    <lineage>
        <taxon>Bacteria</taxon>
        <taxon>Bacillati</taxon>
        <taxon>Bacillota</taxon>
        <taxon>Bacilli</taxon>
        <taxon>Bacillales</taxon>
        <taxon>Bacillaceae</taxon>
        <taxon>Paracerasibacillus</taxon>
    </lineage>
</organism>
<accession>A0ABU5CRC8</accession>
<gene>
    <name evidence="2" type="ORF">RWD45_04540</name>
</gene>
<dbReference type="Proteomes" id="UP001275315">
    <property type="component" value="Unassembled WGS sequence"/>
</dbReference>
<dbReference type="InterPro" id="IPR042099">
    <property type="entry name" value="ANL_N_sf"/>
</dbReference>
<reference evidence="2 3" key="1">
    <citation type="submission" date="2023-10" db="EMBL/GenBank/DDBJ databases">
        <title>Virgibacillus soli CC-YMP-6 genome.</title>
        <authorList>
            <person name="Miliotis G."/>
            <person name="Sengupta P."/>
            <person name="Hameed A."/>
            <person name="Chuvochina M."/>
            <person name="Mcdonagh F."/>
            <person name="Simpson A.C."/>
            <person name="Singh N.K."/>
            <person name="Rekha P.D."/>
            <person name="Raman K."/>
            <person name="Hugenholtz P."/>
            <person name="Venkateswaran K."/>
        </authorList>
    </citation>
    <scope>NUCLEOTIDE SEQUENCE [LARGE SCALE GENOMIC DNA]</scope>
    <source>
        <strain evidence="2 3">CC-YMP-6</strain>
    </source>
</reference>
<feature type="domain" description="Acetyl-coenzyme A synthetase N-terminal" evidence="1">
    <location>
        <begin position="36"/>
        <end position="79"/>
    </location>
</feature>
<dbReference type="Pfam" id="PF16177">
    <property type="entry name" value="ACAS_N"/>
    <property type="match status" value="1"/>
</dbReference>
<dbReference type="EMBL" id="JAWDIQ010000001">
    <property type="protein sequence ID" value="MDY0408010.1"/>
    <property type="molecule type" value="Genomic_DNA"/>
</dbReference>
<dbReference type="InterPro" id="IPR032387">
    <property type="entry name" value="ACAS_N"/>
</dbReference>
<proteinExistence type="predicted"/>
<protein>
    <submittedName>
        <fullName evidence="2">Acetyl-coenzyme A synthetase N-terminal domain-containing protein</fullName>
    </submittedName>
</protein>
<sequence length="80" mass="9355">MDTTGISQVINNSKLIYPNEEKVRKTAIGSQKAFTALLTQSRQDPASFWSDIANELIWFEPWTETIRGSYQLSFFCRWYQ</sequence>
<dbReference type="Gene3D" id="3.40.50.12780">
    <property type="entry name" value="N-terminal domain of ligase-like"/>
    <property type="match status" value="1"/>
</dbReference>
<dbReference type="RefSeq" id="WP_320378775.1">
    <property type="nucleotide sequence ID" value="NZ_JAWDIQ010000001.1"/>
</dbReference>
<keyword evidence="3" id="KW-1185">Reference proteome</keyword>